<comment type="caution">
    <text evidence="2">The sequence shown here is derived from an EMBL/GenBank/DDBJ whole genome shotgun (WGS) entry which is preliminary data.</text>
</comment>
<evidence type="ECO:0000313" key="6">
    <source>
        <dbReference type="Proteomes" id="UP000681967"/>
    </source>
</evidence>
<dbReference type="Proteomes" id="UP000676336">
    <property type="component" value="Unassembled WGS sequence"/>
</dbReference>
<protein>
    <submittedName>
        <fullName evidence="2">Uncharacterized protein</fullName>
    </submittedName>
</protein>
<evidence type="ECO:0000313" key="5">
    <source>
        <dbReference type="EMBL" id="CAF4892438.1"/>
    </source>
</evidence>
<organism evidence="2 6">
    <name type="scientific">Rotaria magnacalcarata</name>
    <dbReference type="NCBI Taxonomy" id="392030"/>
    <lineage>
        <taxon>Eukaryota</taxon>
        <taxon>Metazoa</taxon>
        <taxon>Spiralia</taxon>
        <taxon>Gnathifera</taxon>
        <taxon>Rotifera</taxon>
        <taxon>Eurotatoria</taxon>
        <taxon>Bdelloidea</taxon>
        <taxon>Philodinida</taxon>
        <taxon>Philodinidae</taxon>
        <taxon>Rotaria</taxon>
    </lineage>
</organism>
<feature type="non-terminal residue" evidence="2">
    <location>
        <position position="1"/>
    </location>
</feature>
<dbReference type="EMBL" id="CAJOBH010099591">
    <property type="protein sequence ID" value="CAF4606466.1"/>
    <property type="molecule type" value="Genomic_DNA"/>
</dbReference>
<feature type="compositionally biased region" description="Acidic residues" evidence="1">
    <location>
        <begin position="1"/>
        <end position="31"/>
    </location>
</feature>
<gene>
    <name evidence="2" type="ORF">BYL167_LOCUS40358</name>
    <name evidence="3" type="ORF">GIL414_LOCUS47706</name>
    <name evidence="4" type="ORF">SMN809_LOCUS48431</name>
    <name evidence="5" type="ORF">SMN809_LOCUS51337</name>
</gene>
<reference evidence="2" key="1">
    <citation type="submission" date="2021-02" db="EMBL/GenBank/DDBJ databases">
        <authorList>
            <person name="Nowell W R."/>
        </authorList>
    </citation>
    <scope>NUCLEOTIDE SEQUENCE</scope>
</reference>
<evidence type="ECO:0000313" key="2">
    <source>
        <dbReference type="EMBL" id="CAF4606466.1"/>
    </source>
</evidence>
<name>A0A8S2Z3Y0_9BILA</name>
<feature type="region of interest" description="Disordered" evidence="1">
    <location>
        <begin position="1"/>
        <end position="46"/>
    </location>
</feature>
<sequence>SHNNQDDEEEQENEQEEDDDDDNDDDDDDDDVRQAEKTYRYTAPSVTSIDDIPVSTRFSKNESKILE</sequence>
<evidence type="ECO:0000313" key="4">
    <source>
        <dbReference type="EMBL" id="CAF4829852.1"/>
    </source>
</evidence>
<dbReference type="EMBL" id="CAJOBI010155534">
    <property type="protein sequence ID" value="CAF4829852.1"/>
    <property type="molecule type" value="Genomic_DNA"/>
</dbReference>
<evidence type="ECO:0000313" key="3">
    <source>
        <dbReference type="EMBL" id="CAF4814043.1"/>
    </source>
</evidence>
<dbReference type="Proteomes" id="UP000681720">
    <property type="component" value="Unassembled WGS sequence"/>
</dbReference>
<dbReference type="EMBL" id="CAJOBI010171881">
    <property type="protein sequence ID" value="CAF4892438.1"/>
    <property type="molecule type" value="Genomic_DNA"/>
</dbReference>
<evidence type="ECO:0000256" key="1">
    <source>
        <dbReference type="SAM" id="MobiDB-lite"/>
    </source>
</evidence>
<dbReference type="AlphaFoldDB" id="A0A8S2Z3Y0"/>
<proteinExistence type="predicted"/>
<dbReference type="Proteomes" id="UP000681967">
    <property type="component" value="Unassembled WGS sequence"/>
</dbReference>
<dbReference type="EMBL" id="CAJOBJ010152897">
    <property type="protein sequence ID" value="CAF4814043.1"/>
    <property type="molecule type" value="Genomic_DNA"/>
</dbReference>
<accession>A0A8S2Z3Y0</accession>